<dbReference type="GO" id="GO:0005576">
    <property type="term" value="C:extracellular region"/>
    <property type="evidence" value="ECO:0007669"/>
    <property type="project" value="InterPro"/>
</dbReference>
<feature type="disulfide bond" evidence="2">
    <location>
        <begin position="228"/>
        <end position="262"/>
    </location>
</feature>
<dbReference type="Pfam" id="PF00188">
    <property type="entry name" value="CAP"/>
    <property type="match status" value="1"/>
</dbReference>
<dbReference type="InterPro" id="IPR036508">
    <property type="entry name" value="Chitin-bd_dom_sf"/>
</dbReference>
<dbReference type="InterPro" id="IPR014044">
    <property type="entry name" value="CAP_dom"/>
</dbReference>
<sequence>MLWRLLCLTLACNLQVIKNEAAYMNYPMRSDFAECELVTEEKEQFLDLHNKLRGMVNPTAADMEYLVWDENLANLAQMWVNKCIWEHGFLFFGKEYPKEKNAKFTKQLGQNLAREVGHLETPEDRVMRWFNESYYYTYSKYTSTGGNCRKQPCGHYTQLAWANVKHVGCAKTFCSNFFPQYGGGTYVACDYGPESGNVYKQYPYQQGIPCSKCASGNGFCHKNLCKDCVDYDSRCGTNFPQSMCLLHPELMAKMCPKMCKLCECPLQCRNGGSLNKEKCVCSCRAGWTSTDCSDPCYDKDGKQQCQQNVKYNGGCNSLQWASYFKENCEATCGYCASPVAMTTPSPPVTTPAAALIVTTVICTADLDRSCRGWAATGWCEKNKDWMLINCCISCKYHQAPECKDSQKDCPVWAYKGYCYSNRVWMLANCRRSCNQCGGCKDTDPKCPSWAVLKQCYSGDRVAWMNTNCRKSCGLCRVTQVLLCGGKPDGNYQSPASCNAYIACSHEATSHVDCPLGEKFDTKTRICKPANEASCQMADLSDESHYKLVATLKRGKN</sequence>
<dbReference type="PRINTS" id="PR00837">
    <property type="entry name" value="V5TPXLIKE"/>
</dbReference>
<evidence type="ECO:0000256" key="2">
    <source>
        <dbReference type="PROSITE-ProRule" id="PRU01005"/>
    </source>
</evidence>
<dbReference type="InterPro" id="IPR002413">
    <property type="entry name" value="V5_allergen-like"/>
</dbReference>
<dbReference type="PROSITE" id="PS50940">
    <property type="entry name" value="CHIT_BIND_II"/>
    <property type="match status" value="1"/>
</dbReference>
<protein>
    <submittedName>
        <fullName evidence="6">Cysteine-rich secretory protein LCCL domain-containing 2</fullName>
    </submittedName>
</protein>
<evidence type="ECO:0000313" key="6">
    <source>
        <dbReference type="EMBL" id="KAK2558191.1"/>
    </source>
</evidence>
<feature type="domain" description="ShKT" evidence="5">
    <location>
        <begin position="402"/>
        <end position="436"/>
    </location>
</feature>
<evidence type="ECO:0000256" key="1">
    <source>
        <dbReference type="ARBA" id="ARBA00022656"/>
    </source>
</evidence>
<dbReference type="SMART" id="SM00254">
    <property type="entry name" value="ShKT"/>
    <property type="match status" value="5"/>
</dbReference>
<dbReference type="Gene3D" id="3.40.33.10">
    <property type="entry name" value="CAP"/>
    <property type="match status" value="1"/>
</dbReference>
<dbReference type="EMBL" id="JARQWQ010000045">
    <property type="protein sequence ID" value="KAK2558191.1"/>
    <property type="molecule type" value="Genomic_DNA"/>
</dbReference>
<comment type="caution">
    <text evidence="2">Lacks conserved residue(s) required for the propagation of feature annotation.</text>
</comment>
<feature type="domain" description="ShKT" evidence="5">
    <location>
        <begin position="228"/>
        <end position="262"/>
    </location>
</feature>
<keyword evidence="3" id="KW-0732">Signal</keyword>
<dbReference type="Proteomes" id="UP001249851">
    <property type="component" value="Unassembled WGS sequence"/>
</dbReference>
<proteinExistence type="predicted"/>
<dbReference type="Pfam" id="PF01549">
    <property type="entry name" value="ShK"/>
    <property type="match status" value="5"/>
</dbReference>
<feature type="domain" description="ShKT" evidence="5">
    <location>
        <begin position="439"/>
        <end position="475"/>
    </location>
</feature>
<feature type="chain" id="PRO_5042211172" evidence="3">
    <location>
        <begin position="22"/>
        <end position="556"/>
    </location>
</feature>
<feature type="domain" description="ShKT" evidence="5">
    <location>
        <begin position="296"/>
        <end position="335"/>
    </location>
</feature>
<dbReference type="InterPro" id="IPR002557">
    <property type="entry name" value="Chitin-bd_dom"/>
</dbReference>
<dbReference type="SMART" id="SM00198">
    <property type="entry name" value="SCP"/>
    <property type="match status" value="1"/>
</dbReference>
<keyword evidence="1" id="KW-0800">Toxin</keyword>
<dbReference type="GO" id="GO:0008061">
    <property type="term" value="F:chitin binding"/>
    <property type="evidence" value="ECO:0007669"/>
    <property type="project" value="InterPro"/>
</dbReference>
<dbReference type="AlphaFoldDB" id="A0AAD9QBC4"/>
<dbReference type="PRINTS" id="PR00838">
    <property type="entry name" value="V5ALLERGEN"/>
</dbReference>
<dbReference type="InterPro" id="IPR001283">
    <property type="entry name" value="CRISP-related"/>
</dbReference>
<evidence type="ECO:0000259" key="5">
    <source>
        <dbReference type="PROSITE" id="PS51670"/>
    </source>
</evidence>
<feature type="signal peptide" evidence="3">
    <location>
        <begin position="1"/>
        <end position="21"/>
    </location>
</feature>
<dbReference type="PROSITE" id="PS51670">
    <property type="entry name" value="SHKT"/>
    <property type="match status" value="4"/>
</dbReference>
<accession>A0AAD9QBC4</accession>
<evidence type="ECO:0000313" key="7">
    <source>
        <dbReference type="Proteomes" id="UP001249851"/>
    </source>
</evidence>
<dbReference type="Gene3D" id="1.10.10.1940">
    <property type="match status" value="1"/>
</dbReference>
<dbReference type="CDD" id="cd05380">
    <property type="entry name" value="CAP_euk"/>
    <property type="match status" value="1"/>
</dbReference>
<feature type="domain" description="Chitin-binding type-2" evidence="4">
    <location>
        <begin position="480"/>
        <end position="536"/>
    </location>
</feature>
<evidence type="ECO:0000259" key="4">
    <source>
        <dbReference type="PROSITE" id="PS50940"/>
    </source>
</evidence>
<reference evidence="6" key="2">
    <citation type="journal article" date="2023" name="Science">
        <title>Genomic signatures of disease resistance in endangered staghorn corals.</title>
        <authorList>
            <person name="Vollmer S.V."/>
            <person name="Selwyn J.D."/>
            <person name="Despard B.A."/>
            <person name="Roesel C.L."/>
        </authorList>
    </citation>
    <scope>NUCLEOTIDE SEQUENCE</scope>
    <source>
        <strain evidence="6">K2</strain>
    </source>
</reference>
<keyword evidence="7" id="KW-1185">Reference proteome</keyword>
<dbReference type="PANTHER" id="PTHR10334">
    <property type="entry name" value="CYSTEINE-RICH SECRETORY PROTEIN-RELATED"/>
    <property type="match status" value="1"/>
</dbReference>
<dbReference type="SUPFAM" id="SSF55797">
    <property type="entry name" value="PR-1-like"/>
    <property type="match status" value="1"/>
</dbReference>
<evidence type="ECO:0000256" key="3">
    <source>
        <dbReference type="SAM" id="SignalP"/>
    </source>
</evidence>
<dbReference type="GO" id="GO:0090729">
    <property type="term" value="F:toxin activity"/>
    <property type="evidence" value="ECO:0007669"/>
    <property type="project" value="UniProtKB-KW"/>
</dbReference>
<dbReference type="SMART" id="SM00494">
    <property type="entry name" value="ChtBD2"/>
    <property type="match status" value="1"/>
</dbReference>
<keyword evidence="2" id="KW-1015">Disulfide bond</keyword>
<dbReference type="SUPFAM" id="SSF57625">
    <property type="entry name" value="Invertebrate chitin-binding proteins"/>
    <property type="match status" value="1"/>
</dbReference>
<organism evidence="6 7">
    <name type="scientific">Acropora cervicornis</name>
    <name type="common">Staghorn coral</name>
    <dbReference type="NCBI Taxonomy" id="6130"/>
    <lineage>
        <taxon>Eukaryota</taxon>
        <taxon>Metazoa</taxon>
        <taxon>Cnidaria</taxon>
        <taxon>Anthozoa</taxon>
        <taxon>Hexacorallia</taxon>
        <taxon>Scleractinia</taxon>
        <taxon>Astrocoeniina</taxon>
        <taxon>Acroporidae</taxon>
        <taxon>Acropora</taxon>
    </lineage>
</organism>
<dbReference type="InterPro" id="IPR003582">
    <property type="entry name" value="ShKT_dom"/>
</dbReference>
<dbReference type="InterPro" id="IPR035940">
    <property type="entry name" value="CAP_sf"/>
</dbReference>
<reference evidence="6" key="1">
    <citation type="journal article" date="2023" name="G3 (Bethesda)">
        <title>Whole genome assembly and annotation of the endangered Caribbean coral Acropora cervicornis.</title>
        <authorList>
            <person name="Selwyn J.D."/>
            <person name="Vollmer S.V."/>
        </authorList>
    </citation>
    <scope>NUCLEOTIDE SEQUENCE</scope>
    <source>
        <strain evidence="6">K2</strain>
    </source>
</reference>
<comment type="caution">
    <text evidence="6">The sequence shown here is derived from an EMBL/GenBank/DDBJ whole genome shotgun (WGS) entry which is preliminary data.</text>
</comment>
<gene>
    <name evidence="6" type="ORF">P5673_019307</name>
</gene>
<feature type="disulfide bond" evidence="2">
    <location>
        <begin position="402"/>
        <end position="436"/>
    </location>
</feature>
<name>A0AAD9QBC4_ACRCE</name>